<comment type="caution">
    <text evidence="3">The sequence shown here is derived from an EMBL/GenBank/DDBJ whole genome shotgun (WGS) entry which is preliminary data.</text>
</comment>
<feature type="chain" id="PRO_5044204498" evidence="2">
    <location>
        <begin position="20"/>
        <end position="136"/>
    </location>
</feature>
<feature type="signal peptide" evidence="2">
    <location>
        <begin position="1"/>
        <end position="19"/>
    </location>
</feature>
<proteinExistence type="predicted"/>
<evidence type="ECO:0000313" key="4">
    <source>
        <dbReference type="Proteomes" id="UP001163105"/>
    </source>
</evidence>
<feature type="region of interest" description="Disordered" evidence="1">
    <location>
        <begin position="116"/>
        <end position="136"/>
    </location>
</feature>
<gene>
    <name evidence="3" type="ORF">O9K51_07215</name>
</gene>
<reference evidence="3" key="1">
    <citation type="submission" date="2023-01" db="EMBL/GenBank/DDBJ databases">
        <title>The growth and conidiation of Purpureocillium lavendulum are regulated by nitrogen source and histone H3K14 acetylation.</title>
        <authorList>
            <person name="Tang P."/>
            <person name="Han J."/>
            <person name="Zhang C."/>
            <person name="Tang P."/>
            <person name="Qi F."/>
            <person name="Zhang K."/>
            <person name="Liang L."/>
        </authorList>
    </citation>
    <scope>NUCLEOTIDE SEQUENCE</scope>
    <source>
        <strain evidence="3">YMF1.00683</strain>
    </source>
</reference>
<evidence type="ECO:0000313" key="3">
    <source>
        <dbReference type="EMBL" id="KAJ6439330.1"/>
    </source>
</evidence>
<evidence type="ECO:0000256" key="2">
    <source>
        <dbReference type="SAM" id="SignalP"/>
    </source>
</evidence>
<evidence type="ECO:0000256" key="1">
    <source>
        <dbReference type="SAM" id="MobiDB-lite"/>
    </source>
</evidence>
<name>A0AB34FJE7_9HYPO</name>
<dbReference type="EMBL" id="JAQHRD010000006">
    <property type="protein sequence ID" value="KAJ6439330.1"/>
    <property type="molecule type" value="Genomic_DNA"/>
</dbReference>
<organism evidence="3 4">
    <name type="scientific">Purpureocillium lavendulum</name>
    <dbReference type="NCBI Taxonomy" id="1247861"/>
    <lineage>
        <taxon>Eukaryota</taxon>
        <taxon>Fungi</taxon>
        <taxon>Dikarya</taxon>
        <taxon>Ascomycota</taxon>
        <taxon>Pezizomycotina</taxon>
        <taxon>Sordariomycetes</taxon>
        <taxon>Hypocreomycetidae</taxon>
        <taxon>Hypocreales</taxon>
        <taxon>Ophiocordycipitaceae</taxon>
        <taxon>Purpureocillium</taxon>
    </lineage>
</organism>
<dbReference type="Proteomes" id="UP001163105">
    <property type="component" value="Unassembled WGS sequence"/>
</dbReference>
<dbReference type="AlphaFoldDB" id="A0AB34FJE7"/>
<protein>
    <submittedName>
        <fullName evidence="3">Uncharacterized protein</fullName>
    </submittedName>
</protein>
<keyword evidence="2" id="KW-0732">Signal</keyword>
<keyword evidence="4" id="KW-1185">Reference proteome</keyword>
<sequence length="136" mass="14916">MKVLSFSLILLSASSIVAGAKYTVDDLRRVYMKKNLLYFKCDPMENGGLAPGDHKDLLRCVGIDRNSKEGKDLPTDGFSIEDACNTYGGCGECEVLNGKSSPVIWDCVLEKYQAKPTTEAKPDTQSQGGRWVFPSD</sequence>
<accession>A0AB34FJE7</accession>